<dbReference type="EMBL" id="LAZR01012052">
    <property type="protein sequence ID" value="KKM45485.1"/>
    <property type="molecule type" value="Genomic_DNA"/>
</dbReference>
<proteinExistence type="predicted"/>
<sequence length="72" mass="7873">MTARNPGRCQHCGQEYQPHRICPKRTAAGGIHCWPAEHDGTTFQIAPGLFLRPGSELSVPLVDLGDDPYGED</sequence>
<comment type="caution">
    <text evidence="1">The sequence shown here is derived from an EMBL/GenBank/DDBJ whole genome shotgun (WGS) entry which is preliminary data.</text>
</comment>
<accession>A0A0F9LNC1</accession>
<gene>
    <name evidence="1" type="ORF">LCGC14_1560720</name>
</gene>
<organism evidence="1">
    <name type="scientific">marine sediment metagenome</name>
    <dbReference type="NCBI Taxonomy" id="412755"/>
    <lineage>
        <taxon>unclassified sequences</taxon>
        <taxon>metagenomes</taxon>
        <taxon>ecological metagenomes</taxon>
    </lineage>
</organism>
<name>A0A0F9LNC1_9ZZZZ</name>
<dbReference type="AlphaFoldDB" id="A0A0F9LNC1"/>
<protein>
    <submittedName>
        <fullName evidence="1">Uncharacterized protein</fullName>
    </submittedName>
</protein>
<evidence type="ECO:0000313" key="1">
    <source>
        <dbReference type="EMBL" id="KKM45485.1"/>
    </source>
</evidence>
<reference evidence="1" key="1">
    <citation type="journal article" date="2015" name="Nature">
        <title>Complex archaea that bridge the gap between prokaryotes and eukaryotes.</title>
        <authorList>
            <person name="Spang A."/>
            <person name="Saw J.H."/>
            <person name="Jorgensen S.L."/>
            <person name="Zaremba-Niedzwiedzka K."/>
            <person name="Martijn J."/>
            <person name="Lind A.E."/>
            <person name="van Eijk R."/>
            <person name="Schleper C."/>
            <person name="Guy L."/>
            <person name="Ettema T.J."/>
        </authorList>
    </citation>
    <scope>NUCLEOTIDE SEQUENCE</scope>
</reference>